<dbReference type="GO" id="GO:0016787">
    <property type="term" value="F:hydrolase activity"/>
    <property type="evidence" value="ECO:0007669"/>
    <property type="project" value="UniProtKB-KW"/>
</dbReference>
<dbReference type="InterPro" id="IPR036412">
    <property type="entry name" value="HAD-like_sf"/>
</dbReference>
<keyword evidence="1" id="KW-0378">Hydrolase</keyword>
<evidence type="ECO:0000313" key="1">
    <source>
        <dbReference type="EMBL" id="KAF1305766.1"/>
    </source>
</evidence>
<evidence type="ECO:0000313" key="2">
    <source>
        <dbReference type="Proteomes" id="UP000782705"/>
    </source>
</evidence>
<dbReference type="InterPro" id="IPR000150">
    <property type="entry name" value="Cof"/>
</dbReference>
<dbReference type="PANTHER" id="PTHR10000:SF8">
    <property type="entry name" value="HAD SUPERFAMILY HYDROLASE-LIKE, TYPE 3"/>
    <property type="match status" value="1"/>
</dbReference>
<dbReference type="Pfam" id="PF08282">
    <property type="entry name" value="Hydrolase_3"/>
    <property type="match status" value="1"/>
</dbReference>
<proteinExistence type="predicted"/>
<dbReference type="SFLD" id="SFLDS00003">
    <property type="entry name" value="Haloacid_Dehalogenase"/>
    <property type="match status" value="1"/>
</dbReference>
<dbReference type="Gene3D" id="3.40.50.1000">
    <property type="entry name" value="HAD superfamily/HAD-like"/>
    <property type="match status" value="1"/>
</dbReference>
<dbReference type="SFLD" id="SFLDG01144">
    <property type="entry name" value="C2.B.4:_PGP_Like"/>
    <property type="match status" value="1"/>
</dbReference>
<comment type="caution">
    <text evidence="1">The sequence shown here is derived from an EMBL/GenBank/DDBJ whole genome shotgun (WGS) entry which is preliminary data.</text>
</comment>
<dbReference type="EMBL" id="MAEL01000010">
    <property type="protein sequence ID" value="KAF1305766.1"/>
    <property type="molecule type" value="Genomic_DNA"/>
</dbReference>
<name>A0ABQ6Z2C7_9ENTE</name>
<dbReference type="CDD" id="cd07516">
    <property type="entry name" value="HAD_Pase"/>
    <property type="match status" value="1"/>
</dbReference>
<dbReference type="PANTHER" id="PTHR10000">
    <property type="entry name" value="PHOSPHOSERINE PHOSPHATASE"/>
    <property type="match status" value="1"/>
</dbReference>
<reference evidence="1 2" key="1">
    <citation type="submission" date="2016-06" db="EMBL/GenBank/DDBJ databases">
        <title>Four novel species of enterococci isolated from chicken manure.</title>
        <authorList>
            <person name="Van Tyne D."/>
        </authorList>
    </citation>
    <scope>NUCLEOTIDE SEQUENCE [LARGE SCALE GENOMIC DNA]</scope>
    <source>
        <strain evidence="1 2">CU12B</strain>
    </source>
</reference>
<dbReference type="NCBIfam" id="TIGR01484">
    <property type="entry name" value="HAD-SF-IIB"/>
    <property type="match status" value="1"/>
</dbReference>
<dbReference type="InterPro" id="IPR006379">
    <property type="entry name" value="HAD-SF_hydro_IIB"/>
</dbReference>
<dbReference type="Gene3D" id="3.30.1240.10">
    <property type="match status" value="1"/>
</dbReference>
<keyword evidence="2" id="KW-1185">Reference proteome</keyword>
<dbReference type="SFLD" id="SFLDG01140">
    <property type="entry name" value="C2.B:_Phosphomannomutase_and_P"/>
    <property type="match status" value="1"/>
</dbReference>
<gene>
    <name evidence="1" type="ORF">BAU17_00525</name>
</gene>
<accession>A0ABQ6Z2C7</accession>
<dbReference type="InterPro" id="IPR023214">
    <property type="entry name" value="HAD_sf"/>
</dbReference>
<dbReference type="SUPFAM" id="SSF56784">
    <property type="entry name" value="HAD-like"/>
    <property type="match status" value="1"/>
</dbReference>
<dbReference type="RefSeq" id="WP_161901099.1">
    <property type="nucleotide sequence ID" value="NZ_MAEL01000010.1"/>
</dbReference>
<dbReference type="NCBIfam" id="TIGR00099">
    <property type="entry name" value="Cof-subfamily"/>
    <property type="match status" value="1"/>
</dbReference>
<organism evidence="1 2">
    <name type="scientific">Candidatus Enterococcus willemsii</name>
    <dbReference type="NCBI Taxonomy" id="1857215"/>
    <lineage>
        <taxon>Bacteria</taxon>
        <taxon>Bacillati</taxon>
        <taxon>Bacillota</taxon>
        <taxon>Bacilli</taxon>
        <taxon>Lactobacillales</taxon>
        <taxon>Enterococcaceae</taxon>
        <taxon>Enterococcus</taxon>
    </lineage>
</organism>
<protein>
    <submittedName>
        <fullName evidence="1">HAD family hydrolase</fullName>
    </submittedName>
</protein>
<sequence>MTIKGIVLDIDGTLLSNEKVITEKTKQALIQAQENGIRVILASGRPTTGMYHLAKELKMTEYEGLLVSFNGACVVDCKTDDILFNQTLAIEDAQEVLAHLKQFDVRPMINKDEYMYVTDVYNNYVQLPEGPFNIFEYESRGGNFKLCEVDDLATFADFPLNKILVVGEIDYLQENHQALSAPFKERLSAMFTAPFYFEFTDKGIDKAKALDTVLPTFDIKAEELIAFGDGHNDASLLSYAGIAVAMENAVEDLKTIADHITLSNNEDGIAVALEKYL</sequence>
<dbReference type="Proteomes" id="UP000782705">
    <property type="component" value="Unassembled WGS sequence"/>
</dbReference>